<dbReference type="Pfam" id="PF11903">
    <property type="entry name" value="ParD_like"/>
    <property type="match status" value="1"/>
</dbReference>
<organism evidence="1 2">
    <name type="scientific">Oceanobacter antarcticus</name>
    <dbReference type="NCBI Taxonomy" id="3133425"/>
    <lineage>
        <taxon>Bacteria</taxon>
        <taxon>Pseudomonadati</taxon>
        <taxon>Pseudomonadota</taxon>
        <taxon>Gammaproteobacteria</taxon>
        <taxon>Oceanospirillales</taxon>
        <taxon>Oceanospirillaceae</taxon>
        <taxon>Oceanobacter</taxon>
    </lineage>
</organism>
<protein>
    <submittedName>
        <fullName evidence="1">ParD-like family protein</fullName>
    </submittedName>
</protein>
<reference evidence="1 2" key="1">
    <citation type="submission" date="2024-03" db="EMBL/GenBank/DDBJ databases">
        <title>High-quality draft genome sequence of Oceanobacter sp. wDCs-4.</title>
        <authorList>
            <person name="Dong C."/>
        </authorList>
    </citation>
    <scope>NUCLEOTIDE SEQUENCE [LARGE SCALE GENOMIC DNA]</scope>
    <source>
        <strain evidence="2">wDCs-4</strain>
    </source>
</reference>
<keyword evidence="2" id="KW-1185">Reference proteome</keyword>
<dbReference type="RefSeq" id="WP_416207375.1">
    <property type="nucleotide sequence ID" value="NZ_JBBKTX010000033.1"/>
</dbReference>
<dbReference type="EMBL" id="JBBKTX010000033">
    <property type="protein sequence ID" value="MFK4754526.1"/>
    <property type="molecule type" value="Genomic_DNA"/>
</dbReference>
<proteinExistence type="predicted"/>
<gene>
    <name evidence="1" type="ORF">WG929_19140</name>
</gene>
<dbReference type="Proteomes" id="UP001620597">
    <property type="component" value="Unassembled WGS sequence"/>
</dbReference>
<dbReference type="InterPro" id="IPR021831">
    <property type="entry name" value="ParD-like"/>
</dbReference>
<accession>A0ABW8NNF7</accession>
<evidence type="ECO:0000313" key="1">
    <source>
        <dbReference type="EMBL" id="MFK4754526.1"/>
    </source>
</evidence>
<name>A0ABW8NNF7_9GAMM</name>
<comment type="caution">
    <text evidence="1">The sequence shown here is derived from an EMBL/GenBank/DDBJ whole genome shotgun (WGS) entry which is preliminary data.</text>
</comment>
<evidence type="ECO:0000313" key="2">
    <source>
        <dbReference type="Proteomes" id="UP001620597"/>
    </source>
</evidence>
<sequence length="80" mass="8981">MGIVKISDGLHEEIRDASALMARSINSQAEFWIKMGMLAEFYPNLTYAQLTRKLLTSEHLPLATLRAECKADTQLQPEAC</sequence>